<dbReference type="AlphaFoldDB" id="A0A4Y2IXC1"/>
<reference evidence="2 3" key="1">
    <citation type="journal article" date="2019" name="Sci. Rep.">
        <title>Orb-weaving spider Araneus ventricosus genome elucidates the spidroin gene catalogue.</title>
        <authorList>
            <person name="Kono N."/>
            <person name="Nakamura H."/>
            <person name="Ohtoshi R."/>
            <person name="Moran D.A.P."/>
            <person name="Shinohara A."/>
            <person name="Yoshida Y."/>
            <person name="Fujiwara M."/>
            <person name="Mori M."/>
            <person name="Tomita M."/>
            <person name="Arakawa K."/>
        </authorList>
    </citation>
    <scope>NUCLEOTIDE SEQUENCE [LARGE SCALE GENOMIC DNA]</scope>
</reference>
<keyword evidence="3" id="KW-1185">Reference proteome</keyword>
<evidence type="ECO:0000256" key="1">
    <source>
        <dbReference type="SAM" id="MobiDB-lite"/>
    </source>
</evidence>
<comment type="caution">
    <text evidence="2">The sequence shown here is derived from an EMBL/GenBank/DDBJ whole genome shotgun (WGS) entry which is preliminary data.</text>
</comment>
<gene>
    <name evidence="2" type="ORF">AVEN_48620_1</name>
</gene>
<dbReference type="EMBL" id="BGPR01003012">
    <property type="protein sequence ID" value="GBM82457.1"/>
    <property type="molecule type" value="Genomic_DNA"/>
</dbReference>
<organism evidence="2 3">
    <name type="scientific">Araneus ventricosus</name>
    <name type="common">Orbweaver spider</name>
    <name type="synonym">Epeira ventricosa</name>
    <dbReference type="NCBI Taxonomy" id="182803"/>
    <lineage>
        <taxon>Eukaryota</taxon>
        <taxon>Metazoa</taxon>
        <taxon>Ecdysozoa</taxon>
        <taxon>Arthropoda</taxon>
        <taxon>Chelicerata</taxon>
        <taxon>Arachnida</taxon>
        <taxon>Araneae</taxon>
        <taxon>Araneomorphae</taxon>
        <taxon>Entelegynae</taxon>
        <taxon>Araneoidea</taxon>
        <taxon>Araneidae</taxon>
        <taxon>Araneus</taxon>
    </lineage>
</organism>
<accession>A0A4Y2IXC1</accession>
<evidence type="ECO:0000313" key="3">
    <source>
        <dbReference type="Proteomes" id="UP000499080"/>
    </source>
</evidence>
<feature type="region of interest" description="Disordered" evidence="1">
    <location>
        <begin position="59"/>
        <end position="87"/>
    </location>
</feature>
<protein>
    <submittedName>
        <fullName evidence="2">Uncharacterized protein</fullName>
    </submittedName>
</protein>
<name>A0A4Y2IXC1_ARAVE</name>
<sequence length="134" mass="15023">MRFIARLEGSYLTFMTERAERKTNVVGIPTSSSVYASFQRVLTLTKAFGMPCSKKMERNTGEYPALDSDTGAPMISDGDVGPLTPENVRPLKKAESRKKIGKNRRWKKGTTAILTDSPNLKVLKEKKESLERKI</sequence>
<evidence type="ECO:0000313" key="2">
    <source>
        <dbReference type="EMBL" id="GBM82457.1"/>
    </source>
</evidence>
<dbReference type="Proteomes" id="UP000499080">
    <property type="component" value="Unassembled WGS sequence"/>
</dbReference>
<proteinExistence type="predicted"/>